<name>A0A399SJP6_9BACT</name>
<comment type="similarity">
    <text evidence="1">Belongs to the HAD-like hydrolase superfamily. S-2-haloalkanoic acid dehalogenase family.</text>
</comment>
<proteinExistence type="inferred from homology"/>
<dbReference type="EMBL" id="QWGE01000001">
    <property type="protein sequence ID" value="RIJ42713.1"/>
    <property type="molecule type" value="Genomic_DNA"/>
</dbReference>
<dbReference type="InterPro" id="IPR006439">
    <property type="entry name" value="HAD-SF_hydro_IA"/>
</dbReference>
<evidence type="ECO:0000313" key="4">
    <source>
        <dbReference type="Proteomes" id="UP000266005"/>
    </source>
</evidence>
<dbReference type="NCBIfam" id="TIGR01509">
    <property type="entry name" value="HAD-SF-IA-v3"/>
    <property type="match status" value="1"/>
</dbReference>
<dbReference type="SFLD" id="SFLDS00003">
    <property type="entry name" value="Haloacid_Dehalogenase"/>
    <property type="match status" value="1"/>
</dbReference>
<dbReference type="CDD" id="cd02588">
    <property type="entry name" value="HAD_L2-DEX"/>
    <property type="match status" value="1"/>
</dbReference>
<dbReference type="SUPFAM" id="SSF56784">
    <property type="entry name" value="HAD-like"/>
    <property type="match status" value="1"/>
</dbReference>
<sequence length="223" mass="25040">MNKLKLILFDVNETLLDLSPMEQRMNQAFENENAFKLWFYLMLQYAWVENSIGTYSNLGEVGKATMSMLNKQLGKSVTEQKQQELLRMIRSLKPHPDVKPALAQLKEAGFRLVSFTNSAQQVAEEQMRNAGLDEYLEEIMSVDLVQKYKPAPETYLKAINHLNASPEETLFIAAHGWDVAGAANAGLQTGFIDRPGQALYPLAPTPTYQGKTLLELASQLTTL</sequence>
<keyword evidence="4" id="KW-1185">Reference proteome</keyword>
<accession>A0A399SJP6</accession>
<dbReference type="InterPro" id="IPR023198">
    <property type="entry name" value="PGP-like_dom2"/>
</dbReference>
<dbReference type="InterPro" id="IPR051540">
    <property type="entry name" value="S-2-haloacid_dehalogenase"/>
</dbReference>
<dbReference type="PANTHER" id="PTHR43316">
    <property type="entry name" value="HYDROLASE, HALOACID DELAHOGENASE-RELATED"/>
    <property type="match status" value="1"/>
</dbReference>
<dbReference type="InterPro" id="IPR023214">
    <property type="entry name" value="HAD_sf"/>
</dbReference>
<dbReference type="SFLD" id="SFLDG01129">
    <property type="entry name" value="C1.5:_HAD__Beta-PGM__Phosphata"/>
    <property type="match status" value="1"/>
</dbReference>
<keyword evidence="2" id="KW-0378">Hydrolase</keyword>
<dbReference type="NCBIfam" id="TIGR01493">
    <property type="entry name" value="HAD-SF-IA-v2"/>
    <property type="match status" value="1"/>
</dbReference>
<dbReference type="InterPro" id="IPR006328">
    <property type="entry name" value="2-HAD"/>
</dbReference>
<dbReference type="Gene3D" id="1.10.150.240">
    <property type="entry name" value="Putative phosphatase, domain 2"/>
    <property type="match status" value="1"/>
</dbReference>
<protein>
    <submittedName>
        <fullName evidence="3">Haloacid dehalogenase type II</fullName>
    </submittedName>
</protein>
<dbReference type="Gene3D" id="3.40.50.1000">
    <property type="entry name" value="HAD superfamily/HAD-like"/>
    <property type="match status" value="1"/>
</dbReference>
<dbReference type="AlphaFoldDB" id="A0A399SJP6"/>
<dbReference type="PRINTS" id="PR00413">
    <property type="entry name" value="HADHALOGNASE"/>
</dbReference>
<gene>
    <name evidence="3" type="ORF">D1627_02375</name>
</gene>
<dbReference type="Proteomes" id="UP000266005">
    <property type="component" value="Unassembled WGS sequence"/>
</dbReference>
<dbReference type="Pfam" id="PF00702">
    <property type="entry name" value="Hydrolase"/>
    <property type="match status" value="1"/>
</dbReference>
<dbReference type="InterPro" id="IPR036412">
    <property type="entry name" value="HAD-like_sf"/>
</dbReference>
<evidence type="ECO:0000256" key="1">
    <source>
        <dbReference type="ARBA" id="ARBA00008106"/>
    </source>
</evidence>
<organism evidence="3 4">
    <name type="scientific">Pontibacter oryzae</name>
    <dbReference type="NCBI Taxonomy" id="2304593"/>
    <lineage>
        <taxon>Bacteria</taxon>
        <taxon>Pseudomonadati</taxon>
        <taxon>Bacteroidota</taxon>
        <taxon>Cytophagia</taxon>
        <taxon>Cytophagales</taxon>
        <taxon>Hymenobacteraceae</taxon>
        <taxon>Pontibacter</taxon>
    </lineage>
</organism>
<dbReference type="PANTHER" id="PTHR43316:SF3">
    <property type="entry name" value="HALOACID DEHALOGENASE, TYPE II (AFU_ORTHOLOGUE AFUA_2G07750)-RELATED"/>
    <property type="match status" value="1"/>
</dbReference>
<reference evidence="4" key="1">
    <citation type="submission" date="2018-08" db="EMBL/GenBank/DDBJ databases">
        <title>Mucilaginibacter sp. MYSH2.</title>
        <authorList>
            <person name="Seo T."/>
        </authorList>
    </citation>
    <scope>NUCLEOTIDE SEQUENCE [LARGE SCALE GENOMIC DNA]</scope>
    <source>
        <strain evidence="4">KIRAN</strain>
    </source>
</reference>
<evidence type="ECO:0000256" key="2">
    <source>
        <dbReference type="ARBA" id="ARBA00022801"/>
    </source>
</evidence>
<dbReference type="GO" id="GO:0019120">
    <property type="term" value="F:hydrolase activity, acting on acid halide bonds, in C-halide compounds"/>
    <property type="evidence" value="ECO:0007669"/>
    <property type="project" value="InterPro"/>
</dbReference>
<dbReference type="NCBIfam" id="TIGR01428">
    <property type="entry name" value="HAD_type_II"/>
    <property type="match status" value="1"/>
</dbReference>
<dbReference type="OrthoDB" id="264363at2"/>
<comment type="caution">
    <text evidence="3">The sequence shown here is derived from an EMBL/GenBank/DDBJ whole genome shotgun (WGS) entry which is preliminary data.</text>
</comment>
<evidence type="ECO:0000313" key="3">
    <source>
        <dbReference type="EMBL" id="RIJ42713.1"/>
    </source>
</evidence>
<dbReference type="RefSeq" id="WP_119430595.1">
    <property type="nucleotide sequence ID" value="NZ_QWGE01000001.1"/>
</dbReference>